<comment type="caution">
    <text evidence="13">The sequence shown here is derived from an EMBL/GenBank/DDBJ whole genome shotgun (WGS) entry which is preliminary data.</text>
</comment>
<feature type="coiled-coil region" evidence="11">
    <location>
        <begin position="217"/>
        <end position="244"/>
    </location>
</feature>
<dbReference type="EMBL" id="JASPKY010000100">
    <property type="protein sequence ID" value="KAK9737388.1"/>
    <property type="molecule type" value="Genomic_DNA"/>
</dbReference>
<evidence type="ECO:0000256" key="3">
    <source>
        <dbReference type="ARBA" id="ARBA00022475"/>
    </source>
</evidence>
<evidence type="ECO:0000256" key="11">
    <source>
        <dbReference type="SAM" id="Coils"/>
    </source>
</evidence>
<evidence type="ECO:0000256" key="5">
    <source>
        <dbReference type="ARBA" id="ARBA00022729"/>
    </source>
</evidence>
<feature type="domain" description="Generative cell specific-1/HAP2" evidence="12">
    <location>
        <begin position="65"/>
        <end position="186"/>
    </location>
</feature>
<dbReference type="GO" id="GO:0007338">
    <property type="term" value="P:single fertilization"/>
    <property type="evidence" value="ECO:0007669"/>
    <property type="project" value="UniProtKB-KW"/>
</dbReference>
<keyword evidence="11" id="KW-0175">Coiled coil</keyword>
<evidence type="ECO:0000259" key="12">
    <source>
        <dbReference type="Pfam" id="PF10699"/>
    </source>
</evidence>
<evidence type="ECO:0000256" key="4">
    <source>
        <dbReference type="ARBA" id="ARBA00022692"/>
    </source>
</evidence>
<evidence type="ECO:0000256" key="10">
    <source>
        <dbReference type="ARBA" id="ARBA00023279"/>
    </source>
</evidence>
<comment type="subcellular location">
    <subcellularLocation>
        <location evidence="1">Cell membrane</location>
        <topology evidence="1">Single-pass type I membrane protein</topology>
    </subcellularLocation>
</comment>
<comment type="similarity">
    <text evidence="2">Belongs to the HAP2/GCS1 family.</text>
</comment>
<keyword evidence="8" id="KW-0472">Membrane</keyword>
<keyword evidence="6" id="KW-1133">Transmembrane helix</keyword>
<accession>A0AAW1LTP2</accession>
<evidence type="ECO:0000256" key="7">
    <source>
        <dbReference type="ARBA" id="ARBA00023121"/>
    </source>
</evidence>
<proteinExistence type="inferred from homology"/>
<keyword evidence="4" id="KW-0812">Transmembrane</keyword>
<dbReference type="GO" id="GO:0008289">
    <property type="term" value="F:lipid binding"/>
    <property type="evidence" value="ECO:0007669"/>
    <property type="project" value="UniProtKB-KW"/>
</dbReference>
<keyword evidence="14" id="KW-1185">Reference proteome</keyword>
<evidence type="ECO:0000256" key="1">
    <source>
        <dbReference type="ARBA" id="ARBA00004251"/>
    </source>
</evidence>
<keyword evidence="3" id="KW-1003">Cell membrane</keyword>
<keyword evidence="9" id="KW-1015">Disulfide bond</keyword>
<keyword evidence="5" id="KW-0732">Signal</keyword>
<reference evidence="13 14" key="1">
    <citation type="journal article" date="2024" name="BMC Genomics">
        <title>De novo assembly and annotation of Popillia japonica's genome with initial clues to its potential as an invasive pest.</title>
        <authorList>
            <person name="Cucini C."/>
            <person name="Boschi S."/>
            <person name="Funari R."/>
            <person name="Cardaioli E."/>
            <person name="Iannotti N."/>
            <person name="Marturano G."/>
            <person name="Paoli F."/>
            <person name="Bruttini M."/>
            <person name="Carapelli A."/>
            <person name="Frati F."/>
            <person name="Nardi F."/>
        </authorList>
    </citation>
    <scope>NUCLEOTIDE SEQUENCE [LARGE SCALE GENOMIC DNA]</scope>
    <source>
        <strain evidence="13">DMR45628</strain>
    </source>
</reference>
<organism evidence="13 14">
    <name type="scientific">Popillia japonica</name>
    <name type="common">Japanese beetle</name>
    <dbReference type="NCBI Taxonomy" id="7064"/>
    <lineage>
        <taxon>Eukaryota</taxon>
        <taxon>Metazoa</taxon>
        <taxon>Ecdysozoa</taxon>
        <taxon>Arthropoda</taxon>
        <taxon>Hexapoda</taxon>
        <taxon>Insecta</taxon>
        <taxon>Pterygota</taxon>
        <taxon>Neoptera</taxon>
        <taxon>Endopterygota</taxon>
        <taxon>Coleoptera</taxon>
        <taxon>Polyphaga</taxon>
        <taxon>Scarabaeiformia</taxon>
        <taxon>Scarabaeidae</taxon>
        <taxon>Rutelinae</taxon>
        <taxon>Popillia</taxon>
    </lineage>
</organism>
<evidence type="ECO:0000256" key="9">
    <source>
        <dbReference type="ARBA" id="ARBA00023157"/>
    </source>
</evidence>
<dbReference type="AlphaFoldDB" id="A0AAW1LTP2"/>
<dbReference type="PANTHER" id="PTHR31764:SF0">
    <property type="entry name" value="GENERATIVE CELL SPECIFIC-1_HAP2 DOMAIN-CONTAINING PROTEIN"/>
    <property type="match status" value="1"/>
</dbReference>
<keyword evidence="7" id="KW-0446">Lipid-binding</keyword>
<dbReference type="InterPro" id="IPR018928">
    <property type="entry name" value="HAP2/GCS1_dom"/>
</dbReference>
<evidence type="ECO:0000256" key="2">
    <source>
        <dbReference type="ARBA" id="ARBA00010929"/>
    </source>
</evidence>
<evidence type="ECO:0000313" key="13">
    <source>
        <dbReference type="EMBL" id="KAK9737388.1"/>
    </source>
</evidence>
<sequence>MRCCKRYAPPSNVEIRAVIVRCIEPPSVCTVTRNIKKPLYRKNIFELEKFNGFDEDEPLIQSEVTKCAKKLILTIKIRNFGHTNTHHQFIVVDHVYDPISDKTVRLLNPYVIKMKQAQVSQSYAMKFEDFVNSNAREQVYNKHDGNYTGCFTSGKKPTCGLITYKGEPLKYSSGFCCSCDAEKNAQRQPLTGVDQASIANSDPAYLMDAVLCPRTKLDDAKAEIKKLKEKEKILTAKLKKLHKSKVKGGEIRKENQKRNMDNRVSNQGGDVFYINPQRKIRREIWIIGYRIRVVMFFI</sequence>
<protein>
    <submittedName>
        <fullName evidence="13">Male gamete fusion factor</fullName>
    </submittedName>
</protein>
<dbReference type="PANTHER" id="PTHR31764">
    <property type="entry name" value="PROTEIN HAPLESS 2"/>
    <property type="match status" value="1"/>
</dbReference>
<gene>
    <name evidence="13" type="ORF">QE152_g10746</name>
</gene>
<dbReference type="InterPro" id="IPR040326">
    <property type="entry name" value="HAP2/GCS1"/>
</dbReference>
<keyword evidence="10" id="KW-0278">Fertilization</keyword>
<evidence type="ECO:0000256" key="6">
    <source>
        <dbReference type="ARBA" id="ARBA00022989"/>
    </source>
</evidence>
<evidence type="ECO:0000313" key="14">
    <source>
        <dbReference type="Proteomes" id="UP001458880"/>
    </source>
</evidence>
<dbReference type="Proteomes" id="UP001458880">
    <property type="component" value="Unassembled WGS sequence"/>
</dbReference>
<name>A0AAW1LTP2_POPJA</name>
<evidence type="ECO:0000256" key="8">
    <source>
        <dbReference type="ARBA" id="ARBA00023136"/>
    </source>
</evidence>
<dbReference type="Pfam" id="PF10699">
    <property type="entry name" value="HAP2-GCS1"/>
    <property type="match status" value="1"/>
</dbReference>
<dbReference type="GO" id="GO:0005886">
    <property type="term" value="C:plasma membrane"/>
    <property type="evidence" value="ECO:0007669"/>
    <property type="project" value="UniProtKB-SubCell"/>
</dbReference>